<dbReference type="Gene3D" id="1.10.510.10">
    <property type="entry name" value="Transferase(Phosphotransferase) domain 1"/>
    <property type="match status" value="1"/>
</dbReference>
<dbReference type="AlphaFoldDB" id="A0A3D8S5I2"/>
<dbReference type="InterPro" id="IPR001806">
    <property type="entry name" value="Small_GTPase"/>
</dbReference>
<dbReference type="Pfam" id="PF00069">
    <property type="entry name" value="Pkinase"/>
    <property type="match status" value="1"/>
</dbReference>
<comment type="catalytic activity">
    <reaction evidence="12">
        <text>L-threonyl-[protein] + ATP = O-phospho-L-threonyl-[protein] + ADP + H(+)</text>
        <dbReference type="Rhea" id="RHEA:46608"/>
        <dbReference type="Rhea" id="RHEA-COMP:11060"/>
        <dbReference type="Rhea" id="RHEA-COMP:11605"/>
        <dbReference type="ChEBI" id="CHEBI:15378"/>
        <dbReference type="ChEBI" id="CHEBI:30013"/>
        <dbReference type="ChEBI" id="CHEBI:30616"/>
        <dbReference type="ChEBI" id="CHEBI:61977"/>
        <dbReference type="ChEBI" id="CHEBI:456216"/>
        <dbReference type="EC" id="2.7.11.1"/>
    </reaction>
</comment>
<dbReference type="SMART" id="SM00175">
    <property type="entry name" value="RAB"/>
    <property type="match status" value="1"/>
</dbReference>
<dbReference type="GO" id="GO:0005524">
    <property type="term" value="F:ATP binding"/>
    <property type="evidence" value="ECO:0007669"/>
    <property type="project" value="UniProtKB-KW"/>
</dbReference>
<dbReference type="RefSeq" id="XP_026604605.1">
    <property type="nucleotide sequence ID" value="XM_026747125.1"/>
</dbReference>
<dbReference type="GO" id="GO:0034045">
    <property type="term" value="C:phagophore assembly site membrane"/>
    <property type="evidence" value="ECO:0007669"/>
    <property type="project" value="UniProtKB-SubCell"/>
</dbReference>
<organism evidence="16 17">
    <name type="scientific">Aspergillus mulundensis</name>
    <dbReference type="NCBI Taxonomy" id="1810919"/>
    <lineage>
        <taxon>Eukaryota</taxon>
        <taxon>Fungi</taxon>
        <taxon>Dikarya</taxon>
        <taxon>Ascomycota</taxon>
        <taxon>Pezizomycotina</taxon>
        <taxon>Eurotiomycetes</taxon>
        <taxon>Eurotiomycetidae</taxon>
        <taxon>Eurotiales</taxon>
        <taxon>Aspergillaceae</taxon>
        <taxon>Aspergillus</taxon>
        <taxon>Aspergillus subgen. Nidulantes</taxon>
    </lineage>
</organism>
<dbReference type="InterPro" id="IPR027417">
    <property type="entry name" value="P-loop_NTPase"/>
</dbReference>
<dbReference type="InterPro" id="IPR000719">
    <property type="entry name" value="Prot_kinase_dom"/>
</dbReference>
<dbReference type="PROSITE" id="PS50011">
    <property type="entry name" value="PROTEIN_KINASE_DOM"/>
    <property type="match status" value="1"/>
</dbReference>
<dbReference type="GO" id="GO:0000045">
    <property type="term" value="P:autophagosome assembly"/>
    <property type="evidence" value="ECO:0007669"/>
    <property type="project" value="TreeGrafter"/>
</dbReference>
<evidence type="ECO:0000256" key="7">
    <source>
        <dbReference type="ARBA" id="ARBA00022741"/>
    </source>
</evidence>
<reference evidence="16 17" key="1">
    <citation type="journal article" date="2018" name="IMA Fungus">
        <title>IMA Genome-F 9: Draft genome sequence of Annulohypoxylon stygium, Aspergillus mulundensis, Berkeleyomyces basicola (syn. Thielaviopsis basicola), Ceratocystis smalleyi, two Cercospora beticola strains, Coleophoma cylindrospora, Fusarium fracticaudum, Phialophora cf. hyalina, and Morchella septimelata.</title>
        <authorList>
            <person name="Wingfield B.D."/>
            <person name="Bills G.F."/>
            <person name="Dong Y."/>
            <person name="Huang W."/>
            <person name="Nel W.J."/>
            <person name="Swalarsk-Parry B.S."/>
            <person name="Vaghefi N."/>
            <person name="Wilken P.M."/>
            <person name="An Z."/>
            <person name="de Beer Z.W."/>
            <person name="De Vos L."/>
            <person name="Chen L."/>
            <person name="Duong T.A."/>
            <person name="Gao Y."/>
            <person name="Hammerbacher A."/>
            <person name="Kikkert J.R."/>
            <person name="Li Y."/>
            <person name="Li H."/>
            <person name="Li K."/>
            <person name="Li Q."/>
            <person name="Liu X."/>
            <person name="Ma X."/>
            <person name="Naidoo K."/>
            <person name="Pethybridge S.J."/>
            <person name="Sun J."/>
            <person name="Steenkamp E.T."/>
            <person name="van der Nest M.A."/>
            <person name="van Wyk S."/>
            <person name="Wingfield M.J."/>
            <person name="Xiong C."/>
            <person name="Yue Q."/>
            <person name="Zhang X."/>
        </authorList>
    </citation>
    <scope>NUCLEOTIDE SEQUENCE [LARGE SCALE GENOMIC DNA]</scope>
    <source>
        <strain evidence="16 17">DSM 5745</strain>
    </source>
</reference>
<evidence type="ECO:0000256" key="14">
    <source>
        <dbReference type="SAM" id="MobiDB-lite"/>
    </source>
</evidence>
<feature type="compositionally biased region" description="Polar residues" evidence="14">
    <location>
        <begin position="371"/>
        <end position="389"/>
    </location>
</feature>
<evidence type="ECO:0000256" key="10">
    <source>
        <dbReference type="ARBA" id="ARBA00023006"/>
    </source>
</evidence>
<evidence type="ECO:0000256" key="3">
    <source>
        <dbReference type="ARBA" id="ARBA00018572"/>
    </source>
</evidence>
<dbReference type="Pfam" id="PF00071">
    <property type="entry name" value="Ras"/>
    <property type="match status" value="1"/>
</dbReference>
<dbReference type="PRINTS" id="PR00449">
    <property type="entry name" value="RASTRNSFRMNG"/>
</dbReference>
<evidence type="ECO:0000256" key="9">
    <source>
        <dbReference type="ARBA" id="ARBA00022840"/>
    </source>
</evidence>
<evidence type="ECO:0000256" key="12">
    <source>
        <dbReference type="ARBA" id="ARBA00047899"/>
    </source>
</evidence>
<dbReference type="GO" id="GO:0004674">
    <property type="term" value="F:protein serine/threonine kinase activity"/>
    <property type="evidence" value="ECO:0007669"/>
    <property type="project" value="UniProtKB-KW"/>
</dbReference>
<evidence type="ECO:0000256" key="6">
    <source>
        <dbReference type="ARBA" id="ARBA00022679"/>
    </source>
</evidence>
<dbReference type="Proteomes" id="UP000256690">
    <property type="component" value="Unassembled WGS sequence"/>
</dbReference>
<dbReference type="InterPro" id="IPR011009">
    <property type="entry name" value="Kinase-like_dom_sf"/>
</dbReference>
<evidence type="ECO:0000256" key="13">
    <source>
        <dbReference type="ARBA" id="ARBA00048679"/>
    </source>
</evidence>
<dbReference type="GeneID" id="38115479"/>
<keyword evidence="8" id="KW-0418">Kinase</keyword>
<feature type="region of interest" description="Disordered" evidence="14">
    <location>
        <begin position="314"/>
        <end position="395"/>
    </location>
</feature>
<proteinExistence type="predicted"/>
<keyword evidence="7" id="KW-0547">Nucleotide-binding</keyword>
<dbReference type="STRING" id="1810919.A0A3D8S5I2"/>
<dbReference type="SMART" id="SM00174">
    <property type="entry name" value="RHO"/>
    <property type="match status" value="1"/>
</dbReference>
<dbReference type="SUPFAM" id="SSF56112">
    <property type="entry name" value="Protein kinase-like (PK-like)"/>
    <property type="match status" value="1"/>
</dbReference>
<feature type="compositionally biased region" description="Polar residues" evidence="14">
    <location>
        <begin position="336"/>
        <end position="356"/>
    </location>
</feature>
<dbReference type="InterPro" id="IPR045269">
    <property type="entry name" value="Atg1-like"/>
</dbReference>
<dbReference type="PANTHER" id="PTHR24348:SF22">
    <property type="entry name" value="NON-SPECIFIC SERINE_THREONINE PROTEIN KINASE"/>
    <property type="match status" value="1"/>
</dbReference>
<dbReference type="GO" id="GO:0005776">
    <property type="term" value="C:autophagosome"/>
    <property type="evidence" value="ECO:0007669"/>
    <property type="project" value="TreeGrafter"/>
</dbReference>
<keyword evidence="9" id="KW-0067">ATP-binding</keyword>
<evidence type="ECO:0000259" key="15">
    <source>
        <dbReference type="PROSITE" id="PS50011"/>
    </source>
</evidence>
<dbReference type="SMART" id="SM00220">
    <property type="entry name" value="S_TKc"/>
    <property type="match status" value="1"/>
</dbReference>
<dbReference type="OrthoDB" id="10252171at2759"/>
<evidence type="ECO:0000313" key="17">
    <source>
        <dbReference type="Proteomes" id="UP000256690"/>
    </source>
</evidence>
<accession>A0A3D8S5I2</accession>
<gene>
    <name evidence="16" type="ORF">DSM5745_05109</name>
</gene>
<dbReference type="SUPFAM" id="SSF52540">
    <property type="entry name" value="P-loop containing nucleoside triphosphate hydrolases"/>
    <property type="match status" value="1"/>
</dbReference>
<protein>
    <recommendedName>
        <fullName evidence="3">Serine/threonine-protein kinase ATG1</fullName>
        <ecNumber evidence="2">2.7.11.1</ecNumber>
    </recommendedName>
    <alternativeName>
        <fullName evidence="11">Autophagy-related protein 1</fullName>
    </alternativeName>
    <alternativeName>
        <fullName evidence="4">Serine/threonine-protein kinase atg1</fullName>
    </alternativeName>
</protein>
<dbReference type="PANTHER" id="PTHR24348">
    <property type="entry name" value="SERINE/THREONINE-PROTEIN KINASE UNC-51-RELATED"/>
    <property type="match status" value="1"/>
</dbReference>
<dbReference type="GO" id="GO:0003924">
    <property type="term" value="F:GTPase activity"/>
    <property type="evidence" value="ECO:0007669"/>
    <property type="project" value="InterPro"/>
</dbReference>
<dbReference type="PROSITE" id="PS00108">
    <property type="entry name" value="PROTEIN_KINASE_ST"/>
    <property type="match status" value="1"/>
</dbReference>
<evidence type="ECO:0000256" key="11">
    <source>
        <dbReference type="ARBA" id="ARBA00030237"/>
    </source>
</evidence>
<dbReference type="EC" id="2.7.11.1" evidence="2"/>
<evidence type="ECO:0000256" key="4">
    <source>
        <dbReference type="ARBA" id="ARBA00019599"/>
    </source>
</evidence>
<evidence type="ECO:0000256" key="8">
    <source>
        <dbReference type="ARBA" id="ARBA00022777"/>
    </source>
</evidence>
<evidence type="ECO:0000313" key="16">
    <source>
        <dbReference type="EMBL" id="RDW81552.1"/>
    </source>
</evidence>
<feature type="domain" description="Protein kinase" evidence="15">
    <location>
        <begin position="40"/>
        <end position="304"/>
    </location>
</feature>
<sequence>MVPEIVADSKLNVTFQGDHVSHEVFDSGTDVRRRRKEERWQRHRYLGRGGYGTVWLEKCINDVVETRLRAVKNVPKTSYSAGAIDYTRELEAIAKFSQRKYDGLFVRSFGWFEDLESVYITMEYFELGDLQKHLSQPLPEPEAQHITYQLLEGLEHLHANGFAHRDLKPANVFVVQKRPRWWVKIGDFGISKRLHEDTAFRTVVGTVTHLAPEVLLNRFGGTGAYTHKVDMWSLGVMTHYILTKSLPFKSSSELSVYTRDNRLPTAALQSHCASAECQGFISSLLAVDPDVRLAAKDALGHDWIKAELELAPLSSSESNVTERRPNSLEGLATLEAGTSSPLPYGRWTSSKQSTADVQEPEAETSPELGQEGTTSQQQKQEQASTTPLPTTEEEIVTLQPQRTWLSIQRQLPGSTASQLFGTPDLKRRIIILGDNNCGRTSLLMASILHVFVLLRVGIPLRLSHRALVEGRFWAKEVGSIPPLGTYVAFTIVDDRRLELELQDTAGRADYLDDWSRFSPGVHVALLCFAIDEPQSLTSVTEQWTAHIRQLSRDAPIILVGCKRDLRHNRETIAKLQGSSRRPVAWEDGKRVGEEIGAYEYLECSALTNEGVPEVLEAAVRAALMEAPSPDDSKRRPSWWRRLGTSPWRAI</sequence>
<name>A0A3D8S5I2_9EURO</name>
<evidence type="ECO:0000256" key="2">
    <source>
        <dbReference type="ARBA" id="ARBA00012513"/>
    </source>
</evidence>
<dbReference type="Gene3D" id="3.40.50.300">
    <property type="entry name" value="P-loop containing nucleotide triphosphate hydrolases"/>
    <property type="match status" value="1"/>
</dbReference>
<comment type="subcellular location">
    <subcellularLocation>
        <location evidence="1">Preautophagosomal structure membrane</location>
        <topology evidence="1">Peripheral membrane protein</topology>
    </subcellularLocation>
</comment>
<dbReference type="PROSITE" id="PS51421">
    <property type="entry name" value="RAS"/>
    <property type="match status" value="1"/>
</dbReference>
<dbReference type="PROSITE" id="PS51420">
    <property type="entry name" value="RHO"/>
    <property type="match status" value="1"/>
</dbReference>
<dbReference type="PROSITE" id="PS51419">
    <property type="entry name" value="RAB"/>
    <property type="match status" value="1"/>
</dbReference>
<dbReference type="GO" id="GO:0005525">
    <property type="term" value="F:GTP binding"/>
    <property type="evidence" value="ECO:0007669"/>
    <property type="project" value="InterPro"/>
</dbReference>
<keyword evidence="17" id="KW-1185">Reference proteome</keyword>
<keyword evidence="10" id="KW-0072">Autophagy</keyword>
<dbReference type="GO" id="GO:0005829">
    <property type="term" value="C:cytosol"/>
    <property type="evidence" value="ECO:0007669"/>
    <property type="project" value="TreeGrafter"/>
</dbReference>
<comment type="caution">
    <text evidence="16">The sequence shown here is derived from an EMBL/GenBank/DDBJ whole genome shotgun (WGS) entry which is preliminary data.</text>
</comment>
<dbReference type="GO" id="GO:0010506">
    <property type="term" value="P:regulation of autophagy"/>
    <property type="evidence" value="ECO:0007669"/>
    <property type="project" value="InterPro"/>
</dbReference>
<evidence type="ECO:0000256" key="1">
    <source>
        <dbReference type="ARBA" id="ARBA00004623"/>
    </source>
</evidence>
<comment type="catalytic activity">
    <reaction evidence="13">
        <text>L-seryl-[protein] + ATP = O-phospho-L-seryl-[protein] + ADP + H(+)</text>
        <dbReference type="Rhea" id="RHEA:17989"/>
        <dbReference type="Rhea" id="RHEA-COMP:9863"/>
        <dbReference type="Rhea" id="RHEA-COMP:11604"/>
        <dbReference type="ChEBI" id="CHEBI:15378"/>
        <dbReference type="ChEBI" id="CHEBI:29999"/>
        <dbReference type="ChEBI" id="CHEBI:30616"/>
        <dbReference type="ChEBI" id="CHEBI:83421"/>
        <dbReference type="ChEBI" id="CHEBI:456216"/>
        <dbReference type="EC" id="2.7.11.1"/>
    </reaction>
</comment>
<keyword evidence="6" id="KW-0808">Transferase</keyword>
<dbReference type="InterPro" id="IPR008271">
    <property type="entry name" value="Ser/Thr_kinase_AS"/>
</dbReference>
<evidence type="ECO:0000256" key="5">
    <source>
        <dbReference type="ARBA" id="ARBA00022527"/>
    </source>
</evidence>
<dbReference type="EMBL" id="PVWQ01000005">
    <property type="protein sequence ID" value="RDW81552.1"/>
    <property type="molecule type" value="Genomic_DNA"/>
</dbReference>
<keyword evidence="5" id="KW-0723">Serine/threonine-protein kinase</keyword>
<dbReference type="SMART" id="SM00173">
    <property type="entry name" value="RAS"/>
    <property type="match status" value="1"/>
</dbReference>